<dbReference type="GO" id="GO:0016301">
    <property type="term" value="F:kinase activity"/>
    <property type="evidence" value="ECO:0007669"/>
    <property type="project" value="UniProtKB-KW"/>
</dbReference>
<dbReference type="NCBIfam" id="TIGR03843">
    <property type="entry name" value="SCO1664 family protein"/>
    <property type="match status" value="1"/>
</dbReference>
<dbReference type="SUPFAM" id="SSF56112">
    <property type="entry name" value="Protein kinase-like (PK-like)"/>
    <property type="match status" value="1"/>
</dbReference>
<dbReference type="STRING" id="1136941.ACH46_10415"/>
<accession>A0A0N9NBD7</accession>
<keyword evidence="2" id="KW-0808">Transferase</keyword>
<dbReference type="InterPro" id="IPR011009">
    <property type="entry name" value="Kinase-like_dom_sf"/>
</dbReference>
<dbReference type="EMBL" id="CP011853">
    <property type="protein sequence ID" value="ALG84836.1"/>
    <property type="molecule type" value="Genomic_DNA"/>
</dbReference>
<reference evidence="3" key="1">
    <citation type="submission" date="2015-06" db="EMBL/GenBank/DDBJ databases">
        <title>Complete genome sequence and metabolic analysis of phthalate degradation pathway in Gordonia sp. QH-11.</title>
        <authorList>
            <person name="Jin D."/>
            <person name="Kong X."/>
            <person name="Bai Z."/>
        </authorList>
    </citation>
    <scope>NUCLEOTIDE SEQUENCE [LARGE SCALE GENOMIC DNA]</scope>
    <source>
        <strain evidence="3">QH-11</strain>
    </source>
</reference>
<keyword evidence="2" id="KW-0418">Kinase</keyword>
<reference evidence="2 3" key="2">
    <citation type="journal article" date="2017" name="Int. J. Syst. Evol. Microbiol.">
        <title>Gordonia phthalatica sp. nov., a di-n-butyl phthalate-degrading bacterium isolated from activated sludge.</title>
        <authorList>
            <person name="Jin D."/>
            <person name="Kong X."/>
            <person name="Jia M."/>
            <person name="Yu X."/>
            <person name="Wang X."/>
            <person name="Zhuang X."/>
            <person name="Deng Y."/>
            <person name="Bai Z."/>
        </authorList>
    </citation>
    <scope>NUCLEOTIDE SEQUENCE [LARGE SCALE GENOMIC DNA]</scope>
    <source>
        <strain evidence="2 3">QH-11</strain>
    </source>
</reference>
<proteinExistence type="predicted"/>
<evidence type="ECO:0000259" key="1">
    <source>
        <dbReference type="Pfam" id="PF00454"/>
    </source>
</evidence>
<dbReference type="KEGG" id="goq:ACH46_10415"/>
<dbReference type="InterPro" id="IPR022292">
    <property type="entry name" value="CHP03843"/>
</dbReference>
<gene>
    <name evidence="2" type="ORF">ACH46_10415</name>
</gene>
<keyword evidence="3" id="KW-1185">Reference proteome</keyword>
<sequence length="274" mass="29767">MNTEWVDLLVSGEMTVLGRIASASNLTVACEVTDGDRTERCVYKPVRGEQPLWDFPDGTLAGREVASYLVSDALGWDLIPETVLRETGPTDVDLGAGMVQRWIHEAGRTDESTPRDPVDLVPDGAVPDGYRAILHAYDHRGDPVVLIHEDSERLRRLAVLDAVLNNADRKGGHILVDEDGRLWGIDHGICLHSENKLRTILWGWAGTPIPATDAADLAALVGLLDDSGSSLRARLAALITDDEVAALRRRAAVLADDGVMPLPPEARAIPWPPF</sequence>
<dbReference type="Pfam" id="PF00454">
    <property type="entry name" value="PI3_PI4_kinase"/>
    <property type="match status" value="1"/>
</dbReference>
<protein>
    <submittedName>
        <fullName evidence="2">Phosphatidylinositol kinase</fullName>
    </submittedName>
</protein>
<name>A0A0N9NBD7_9ACTN</name>
<dbReference type="AlphaFoldDB" id="A0A0N9NBD7"/>
<evidence type="ECO:0000313" key="3">
    <source>
        <dbReference type="Proteomes" id="UP000063789"/>
    </source>
</evidence>
<dbReference type="InterPro" id="IPR000403">
    <property type="entry name" value="PI3/4_kinase_cat_dom"/>
</dbReference>
<organism evidence="2 3">
    <name type="scientific">Gordonia phthalatica</name>
    <dbReference type="NCBI Taxonomy" id="1136941"/>
    <lineage>
        <taxon>Bacteria</taxon>
        <taxon>Bacillati</taxon>
        <taxon>Actinomycetota</taxon>
        <taxon>Actinomycetes</taxon>
        <taxon>Mycobacteriales</taxon>
        <taxon>Gordoniaceae</taxon>
        <taxon>Gordonia</taxon>
    </lineage>
</organism>
<evidence type="ECO:0000313" key="2">
    <source>
        <dbReference type="EMBL" id="ALG84836.1"/>
    </source>
</evidence>
<feature type="domain" description="PI3K/PI4K catalytic" evidence="1">
    <location>
        <begin position="155"/>
        <end position="196"/>
    </location>
</feature>
<dbReference type="PATRIC" id="fig|1136941.3.peg.2118"/>
<dbReference type="Proteomes" id="UP000063789">
    <property type="component" value="Chromosome"/>
</dbReference>